<evidence type="ECO:0000256" key="2">
    <source>
        <dbReference type="ARBA" id="ARBA00009959"/>
    </source>
</evidence>
<evidence type="ECO:0000313" key="12">
    <source>
        <dbReference type="Proteomes" id="UP000070560"/>
    </source>
</evidence>
<dbReference type="GO" id="GO:0046872">
    <property type="term" value="F:metal ion binding"/>
    <property type="evidence" value="ECO:0007669"/>
    <property type="project" value="UniProtKB-UniRule"/>
</dbReference>
<feature type="binding site" evidence="9">
    <location>
        <position position="9"/>
    </location>
    <ligand>
        <name>Mg(2+)</name>
        <dbReference type="ChEBI" id="CHEBI:18420"/>
        <note>catalytic</note>
    </ligand>
</feature>
<dbReference type="CDD" id="cd09725">
    <property type="entry name" value="Cas2_I_II_III"/>
    <property type="match status" value="1"/>
</dbReference>
<dbReference type="EC" id="3.1.-.-" evidence="9"/>
<dbReference type="AlphaFoldDB" id="A0A7U4QK71"/>
<evidence type="ECO:0000256" key="9">
    <source>
        <dbReference type="HAMAP-Rule" id="MF_01471"/>
    </source>
</evidence>
<evidence type="ECO:0000256" key="8">
    <source>
        <dbReference type="ARBA" id="ARBA00023118"/>
    </source>
</evidence>
<dbReference type="PANTHER" id="PTHR34405:SF3">
    <property type="entry name" value="CRISPR-ASSOCIATED ENDORIBONUCLEASE CAS2 3"/>
    <property type="match status" value="1"/>
</dbReference>
<keyword evidence="8 9" id="KW-0051">Antiviral defense</keyword>
<dbReference type="Proteomes" id="UP000070560">
    <property type="component" value="Chromosome"/>
</dbReference>
<reference evidence="11 12" key="1">
    <citation type="submission" date="2015-10" db="EMBL/GenBank/DDBJ databases">
        <title>Candidatus Desulfofervidus auxilii, a hydrogenotrophic sulfate-reducing bacterium involved in the thermophilic anaerobic oxidation of methane.</title>
        <authorList>
            <person name="Krukenberg V."/>
            <person name="Richter M."/>
            <person name="Wegener G."/>
        </authorList>
    </citation>
    <scope>NUCLEOTIDE SEQUENCE [LARGE SCALE GENOMIC DNA]</scope>
    <source>
        <strain evidence="11 12">HS1</strain>
    </source>
</reference>
<evidence type="ECO:0000256" key="10">
    <source>
        <dbReference type="PIRNR" id="PIRNR032582"/>
    </source>
</evidence>
<evidence type="ECO:0000256" key="5">
    <source>
        <dbReference type="ARBA" id="ARBA00022759"/>
    </source>
</evidence>
<keyword evidence="7 9" id="KW-0460">Magnesium</keyword>
<keyword evidence="3 9" id="KW-0540">Nuclease</keyword>
<dbReference type="NCBIfam" id="TIGR01573">
    <property type="entry name" value="cas2"/>
    <property type="match status" value="1"/>
</dbReference>
<proteinExistence type="inferred from homology"/>
<keyword evidence="12" id="KW-1185">Reference proteome</keyword>
<name>A0A7U4QK71_DESA2</name>
<protein>
    <recommendedName>
        <fullName evidence="9">CRISPR-associated endoribonuclease Cas2</fullName>
        <ecNumber evidence="9">3.1.-.-</ecNumber>
    </recommendedName>
</protein>
<evidence type="ECO:0000256" key="4">
    <source>
        <dbReference type="ARBA" id="ARBA00022723"/>
    </source>
</evidence>
<dbReference type="GO" id="GO:0051607">
    <property type="term" value="P:defense response to virus"/>
    <property type="evidence" value="ECO:0007669"/>
    <property type="project" value="UniProtKB-UniRule"/>
</dbReference>
<evidence type="ECO:0000313" key="11">
    <source>
        <dbReference type="EMBL" id="AMM40860.1"/>
    </source>
</evidence>
<dbReference type="KEGG" id="daw:HS1_001056"/>
<comment type="subunit">
    <text evidence="9">Homodimer, forms a heterotetramer with a Cas1 homodimer.</text>
</comment>
<keyword evidence="6 9" id="KW-0378">Hydrolase</keyword>
<dbReference type="GO" id="GO:0016787">
    <property type="term" value="F:hydrolase activity"/>
    <property type="evidence" value="ECO:0007669"/>
    <property type="project" value="UniProtKB-KW"/>
</dbReference>
<dbReference type="HAMAP" id="MF_01471">
    <property type="entry name" value="Cas2"/>
    <property type="match status" value="1"/>
</dbReference>
<dbReference type="GO" id="GO:0004521">
    <property type="term" value="F:RNA endonuclease activity"/>
    <property type="evidence" value="ECO:0007669"/>
    <property type="project" value="UniProtKB-UniRule"/>
</dbReference>
<dbReference type="PANTHER" id="PTHR34405">
    <property type="entry name" value="CRISPR-ASSOCIATED ENDORIBONUCLEASE CAS2"/>
    <property type="match status" value="1"/>
</dbReference>
<gene>
    <name evidence="9" type="primary">cas2</name>
    <name evidence="11" type="ORF">HS1_001056</name>
</gene>
<dbReference type="EMBL" id="CP013015">
    <property type="protein sequence ID" value="AMM40860.1"/>
    <property type="molecule type" value="Genomic_DNA"/>
</dbReference>
<evidence type="ECO:0000256" key="6">
    <source>
        <dbReference type="ARBA" id="ARBA00022801"/>
    </source>
</evidence>
<dbReference type="GO" id="GO:0043571">
    <property type="term" value="P:maintenance of CRISPR repeat elements"/>
    <property type="evidence" value="ECO:0007669"/>
    <property type="project" value="UniProtKB-UniRule"/>
</dbReference>
<dbReference type="Pfam" id="PF09827">
    <property type="entry name" value="CRISPR_Cas2"/>
    <property type="match status" value="1"/>
</dbReference>
<keyword evidence="5 9" id="KW-0255">Endonuclease</keyword>
<dbReference type="InterPro" id="IPR019199">
    <property type="entry name" value="Virulence_VapD/CRISPR_Cas2"/>
</dbReference>
<comment type="function">
    <text evidence="9">CRISPR (clustered regularly interspaced short palindromic repeat), is an adaptive immune system that provides protection against mobile genetic elements (viruses, transposable elements and conjugative plasmids). CRISPR clusters contain sequences complementary to antecedent mobile elements and target invading nucleic acids. CRISPR clusters are transcribed and processed into CRISPR RNA (crRNA). Functions as a ssRNA-specific endoribonuclease. Involved in the integration of spacer DNA into the CRISPR cassette.</text>
</comment>
<evidence type="ECO:0000256" key="3">
    <source>
        <dbReference type="ARBA" id="ARBA00022722"/>
    </source>
</evidence>
<comment type="cofactor">
    <cofactor evidence="1 9">
        <name>Mg(2+)</name>
        <dbReference type="ChEBI" id="CHEBI:18420"/>
    </cofactor>
</comment>
<accession>A0A7U4QK71</accession>
<dbReference type="PIRSF" id="PIRSF032582">
    <property type="entry name" value="Cas2"/>
    <property type="match status" value="1"/>
</dbReference>
<dbReference type="SUPFAM" id="SSF143430">
    <property type="entry name" value="TTP0101/SSO1404-like"/>
    <property type="match status" value="1"/>
</dbReference>
<dbReference type="Gene3D" id="3.30.70.240">
    <property type="match status" value="1"/>
</dbReference>
<comment type="similarity">
    <text evidence="2 9 10">Belongs to the CRISPR-associated endoribonuclease Cas2 protein family.</text>
</comment>
<dbReference type="InterPro" id="IPR021127">
    <property type="entry name" value="CRISPR_associated_Cas2"/>
</dbReference>
<dbReference type="RefSeq" id="WP_066061977.1">
    <property type="nucleotide sequence ID" value="NZ_CP013015.1"/>
</dbReference>
<sequence>MMLYVISYDIPDDERRLKVAKILLDFGRRVQYSVFEAHLDWSSLENLKERLQKVISQAEDSIRIYRICGECKKFIVILGEGMVTQEPDVYVI</sequence>
<organism evidence="11 12">
    <name type="scientific">Desulfofervidus auxilii</name>
    <dbReference type="NCBI Taxonomy" id="1621989"/>
    <lineage>
        <taxon>Bacteria</taxon>
        <taxon>Pseudomonadati</taxon>
        <taxon>Thermodesulfobacteriota</taxon>
        <taxon>Candidatus Desulfofervidia</taxon>
        <taxon>Candidatus Desulfofervidales</taxon>
        <taxon>Candidatus Desulfofervidaceae</taxon>
        <taxon>Candidatus Desulfofervidus</taxon>
    </lineage>
</organism>
<keyword evidence="4 9" id="KW-0479">Metal-binding</keyword>
<evidence type="ECO:0000256" key="1">
    <source>
        <dbReference type="ARBA" id="ARBA00001946"/>
    </source>
</evidence>
<evidence type="ECO:0000256" key="7">
    <source>
        <dbReference type="ARBA" id="ARBA00022842"/>
    </source>
</evidence>